<dbReference type="PANTHER" id="PTHR47506:SF6">
    <property type="entry name" value="HTH-TYPE TRANSCRIPTIONAL REPRESSOR NEMR"/>
    <property type="match status" value="1"/>
</dbReference>
<accession>A0A7W6UMH4</accession>
<name>A0A7W6UMH4_9HYPH</name>
<sequence>MPRPANPETRSRLLEKGGDLVSTLGFNATGVQEITASAGVPKGSFYNYFESKEAFAVELLNEYWDSVFATYGPILTDHGMAPLARVAGHFAGLVEFHERRRYAVGCLIGNMAIEVTPSSERVRIKLAAIYRQWVASLTECLREAQAQGELPAERDPGQVAAALIDAFEGAVTRAKVERNRLPFDTFEGFVLPALVT</sequence>
<comment type="caution">
    <text evidence="6">The sequence shown here is derived from an EMBL/GenBank/DDBJ whole genome shotgun (WGS) entry which is preliminary data.</text>
</comment>
<reference evidence="6 7" key="1">
    <citation type="submission" date="2020-08" db="EMBL/GenBank/DDBJ databases">
        <title>Genomic Encyclopedia of Type Strains, Phase IV (KMG-V): Genome sequencing to study the core and pangenomes of soil and plant-associated prokaryotes.</title>
        <authorList>
            <person name="Whitman W."/>
        </authorList>
    </citation>
    <scope>NUCLEOTIDE SEQUENCE [LARGE SCALE GENOMIC DNA]</scope>
    <source>
        <strain evidence="6 7">SEMIA 414</strain>
    </source>
</reference>
<dbReference type="InterPro" id="IPR001647">
    <property type="entry name" value="HTH_TetR"/>
</dbReference>
<keyword evidence="3" id="KW-0804">Transcription</keyword>
<feature type="DNA-binding region" description="H-T-H motif" evidence="4">
    <location>
        <begin position="30"/>
        <end position="49"/>
    </location>
</feature>
<evidence type="ECO:0000313" key="7">
    <source>
        <dbReference type="Proteomes" id="UP000533724"/>
    </source>
</evidence>
<dbReference type="InterPro" id="IPR036271">
    <property type="entry name" value="Tet_transcr_reg_TetR-rel_C_sf"/>
</dbReference>
<dbReference type="SUPFAM" id="SSF46689">
    <property type="entry name" value="Homeodomain-like"/>
    <property type="match status" value="1"/>
</dbReference>
<proteinExistence type="predicted"/>
<evidence type="ECO:0000256" key="2">
    <source>
        <dbReference type="ARBA" id="ARBA00023125"/>
    </source>
</evidence>
<evidence type="ECO:0000313" key="6">
    <source>
        <dbReference type="EMBL" id="MBB4440831.1"/>
    </source>
</evidence>
<dbReference type="EMBL" id="JACIHI010000009">
    <property type="protein sequence ID" value="MBB4440831.1"/>
    <property type="molecule type" value="Genomic_DNA"/>
</dbReference>
<feature type="domain" description="HTH tetR-type" evidence="5">
    <location>
        <begin position="7"/>
        <end position="67"/>
    </location>
</feature>
<dbReference type="Pfam" id="PF16925">
    <property type="entry name" value="TetR_C_13"/>
    <property type="match status" value="1"/>
</dbReference>
<dbReference type="AlphaFoldDB" id="A0A7W6UMH4"/>
<protein>
    <submittedName>
        <fullName evidence="6">TetR/AcrR family transcriptional repressor of nem operon</fullName>
    </submittedName>
</protein>
<dbReference type="InterPro" id="IPR009057">
    <property type="entry name" value="Homeodomain-like_sf"/>
</dbReference>
<evidence type="ECO:0000256" key="1">
    <source>
        <dbReference type="ARBA" id="ARBA00023015"/>
    </source>
</evidence>
<dbReference type="Pfam" id="PF00440">
    <property type="entry name" value="TetR_N"/>
    <property type="match status" value="1"/>
</dbReference>
<dbReference type="RefSeq" id="WP_184500436.1">
    <property type="nucleotide sequence ID" value="NZ_JACIHI010000009.1"/>
</dbReference>
<organism evidence="6 7">
    <name type="scientific">Rhizobium esperanzae</name>
    <dbReference type="NCBI Taxonomy" id="1967781"/>
    <lineage>
        <taxon>Bacteria</taxon>
        <taxon>Pseudomonadati</taxon>
        <taxon>Pseudomonadota</taxon>
        <taxon>Alphaproteobacteria</taxon>
        <taxon>Hyphomicrobiales</taxon>
        <taxon>Rhizobiaceae</taxon>
        <taxon>Rhizobium/Agrobacterium group</taxon>
        <taxon>Rhizobium</taxon>
    </lineage>
</organism>
<dbReference type="InterPro" id="IPR011075">
    <property type="entry name" value="TetR_C"/>
</dbReference>
<evidence type="ECO:0000259" key="5">
    <source>
        <dbReference type="PROSITE" id="PS50977"/>
    </source>
</evidence>
<keyword evidence="2 4" id="KW-0238">DNA-binding</keyword>
<evidence type="ECO:0000256" key="3">
    <source>
        <dbReference type="ARBA" id="ARBA00023163"/>
    </source>
</evidence>
<keyword evidence="1" id="KW-0805">Transcription regulation</keyword>
<evidence type="ECO:0000256" key="4">
    <source>
        <dbReference type="PROSITE-ProRule" id="PRU00335"/>
    </source>
</evidence>
<dbReference type="SUPFAM" id="SSF48498">
    <property type="entry name" value="Tetracyclin repressor-like, C-terminal domain"/>
    <property type="match status" value="1"/>
</dbReference>
<dbReference type="PRINTS" id="PR00455">
    <property type="entry name" value="HTHTETR"/>
</dbReference>
<dbReference type="PROSITE" id="PS50977">
    <property type="entry name" value="HTH_TETR_2"/>
    <property type="match status" value="1"/>
</dbReference>
<dbReference type="GO" id="GO:0003677">
    <property type="term" value="F:DNA binding"/>
    <property type="evidence" value="ECO:0007669"/>
    <property type="project" value="UniProtKB-UniRule"/>
</dbReference>
<dbReference type="Gene3D" id="1.10.357.10">
    <property type="entry name" value="Tetracycline Repressor, domain 2"/>
    <property type="match status" value="1"/>
</dbReference>
<dbReference type="PANTHER" id="PTHR47506">
    <property type="entry name" value="TRANSCRIPTIONAL REGULATORY PROTEIN"/>
    <property type="match status" value="1"/>
</dbReference>
<gene>
    <name evidence="6" type="ORF">GGE15_004108</name>
</gene>
<dbReference type="Proteomes" id="UP000533724">
    <property type="component" value="Unassembled WGS sequence"/>
</dbReference>